<dbReference type="AlphaFoldDB" id="V5HD91"/>
<feature type="transmembrane region" description="Helical" evidence="6">
    <location>
        <begin position="291"/>
        <end position="312"/>
    </location>
</feature>
<dbReference type="InterPro" id="IPR005178">
    <property type="entry name" value="Ostalpha/TMEM184C"/>
</dbReference>
<feature type="transmembrane region" description="Helical" evidence="6">
    <location>
        <begin position="176"/>
        <end position="197"/>
    </location>
</feature>
<feature type="transmembrane region" description="Helical" evidence="6">
    <location>
        <begin position="46"/>
        <end position="65"/>
    </location>
</feature>
<protein>
    <submittedName>
        <fullName evidence="7">Putative organic solute transporter ostalpha</fullName>
    </submittedName>
</protein>
<sequence length="450" mass="51153">MALSWCLSRWKLWIQFVVAISYGLVILVVVPLISVQLMKNGASADVQAWFSSGVFVLLTLPITFWEIIQHILNYTKPHLQKHIIRILWMVPIYSLNCWFALTWPKSGIYLDTIRECYEAYVIYNFMVFLLNFLHRELEMEITPDEHRPSVKHIFPLCFLTPCPGGFRFIASCRHGILQYTVVRPLTTALALVTELFGKYGEGKFDWGYSYPYIVVVNNLSQFVAMYSLVLFYKAYRSELTPMSPIPKFLCIKAVVFFSFFQSVIISLLIYTGIVSATFVTQGGGVGDVNRGLQDFLICIEMFVASVAHYYAFSHVPYVDPNARPVPCCLSFLAMWDVSDVTQDVSDHIRHVGKTVKNTVQRKPDYFSERKLLLGSFSDDTCVNADEPTDFLNDRPSKGRIPEQSPGRLAVPSASVPATESPFDRVFFLHSRRNSGKVAGKKSTKDSLKES</sequence>
<evidence type="ECO:0000256" key="5">
    <source>
        <dbReference type="SAM" id="MobiDB-lite"/>
    </source>
</evidence>
<evidence type="ECO:0000256" key="1">
    <source>
        <dbReference type="ARBA" id="ARBA00004141"/>
    </source>
</evidence>
<keyword evidence="3 6" id="KW-1133">Transmembrane helix</keyword>
<proteinExistence type="evidence at transcript level"/>
<organism evidence="7">
    <name type="scientific">Ixodes ricinus</name>
    <name type="common">Common tick</name>
    <name type="synonym">Acarus ricinus</name>
    <dbReference type="NCBI Taxonomy" id="34613"/>
    <lineage>
        <taxon>Eukaryota</taxon>
        <taxon>Metazoa</taxon>
        <taxon>Ecdysozoa</taxon>
        <taxon>Arthropoda</taxon>
        <taxon>Chelicerata</taxon>
        <taxon>Arachnida</taxon>
        <taxon>Acari</taxon>
        <taxon>Parasitiformes</taxon>
        <taxon>Ixodida</taxon>
        <taxon>Ixodoidea</taxon>
        <taxon>Ixodidae</taxon>
        <taxon>Ixodinae</taxon>
        <taxon>Ixodes</taxon>
    </lineage>
</organism>
<comment type="subcellular location">
    <subcellularLocation>
        <location evidence="1">Membrane</location>
        <topology evidence="1">Multi-pass membrane protein</topology>
    </subcellularLocation>
</comment>
<keyword evidence="2 6" id="KW-0812">Transmembrane</keyword>
<dbReference type="GO" id="GO:0016020">
    <property type="term" value="C:membrane"/>
    <property type="evidence" value="ECO:0007669"/>
    <property type="project" value="UniProtKB-SubCell"/>
</dbReference>
<dbReference type="PANTHER" id="PTHR23423">
    <property type="entry name" value="ORGANIC SOLUTE TRANSPORTER-RELATED"/>
    <property type="match status" value="1"/>
</dbReference>
<evidence type="ECO:0000256" key="3">
    <source>
        <dbReference type="ARBA" id="ARBA00022989"/>
    </source>
</evidence>
<feature type="transmembrane region" description="Helical" evidence="6">
    <location>
        <begin position="12"/>
        <end position="34"/>
    </location>
</feature>
<dbReference type="EMBL" id="GANP01013145">
    <property type="protein sequence ID" value="JAB71323.1"/>
    <property type="molecule type" value="mRNA"/>
</dbReference>
<feature type="compositionally biased region" description="Basic and acidic residues" evidence="5">
    <location>
        <begin position="391"/>
        <end position="400"/>
    </location>
</feature>
<evidence type="ECO:0000256" key="4">
    <source>
        <dbReference type="ARBA" id="ARBA00023136"/>
    </source>
</evidence>
<feature type="transmembrane region" description="Helical" evidence="6">
    <location>
        <begin position="86"/>
        <end position="105"/>
    </location>
</feature>
<feature type="transmembrane region" description="Helical" evidence="6">
    <location>
        <begin position="209"/>
        <end position="232"/>
    </location>
</feature>
<name>V5HD91_IXORI</name>
<accession>V5HD91</accession>
<keyword evidence="4 6" id="KW-0472">Membrane</keyword>
<evidence type="ECO:0000313" key="7">
    <source>
        <dbReference type="EMBL" id="JAB71323.1"/>
    </source>
</evidence>
<dbReference type="SMART" id="SM01417">
    <property type="entry name" value="Solute_trans_a"/>
    <property type="match status" value="1"/>
</dbReference>
<feature type="region of interest" description="Disordered" evidence="5">
    <location>
        <begin position="387"/>
        <end position="416"/>
    </location>
</feature>
<feature type="transmembrane region" description="Helical" evidence="6">
    <location>
        <begin position="253"/>
        <end position="279"/>
    </location>
</feature>
<dbReference type="Pfam" id="PF03619">
    <property type="entry name" value="Solute_trans_a"/>
    <property type="match status" value="1"/>
</dbReference>
<reference evidence="7" key="1">
    <citation type="journal article" date="2015" name="Sci. Rep.">
        <title>Tissue- and time-dependent transcription in Ixodes ricinus salivary glands and midguts when blood feeding on the vertebrate host.</title>
        <authorList>
            <person name="Kotsyfakis M."/>
            <person name="Schwarz A."/>
            <person name="Erhart J."/>
            <person name="Ribeiro J.M."/>
        </authorList>
    </citation>
    <scope>NUCLEOTIDE SEQUENCE</scope>
    <source>
        <tissue evidence="7">Salivary gland and midgut</tissue>
    </source>
</reference>
<feature type="transmembrane region" description="Helical" evidence="6">
    <location>
        <begin position="117"/>
        <end position="133"/>
    </location>
</feature>
<evidence type="ECO:0000256" key="6">
    <source>
        <dbReference type="SAM" id="Phobius"/>
    </source>
</evidence>
<evidence type="ECO:0000256" key="2">
    <source>
        <dbReference type="ARBA" id="ARBA00022692"/>
    </source>
</evidence>